<sequence>MDGRGAWKYSVFIDCLWKSVKKQAGIFAIYDFCHRSLKVSHAIQELVQPVQAIFELCQENT</sequence>
<keyword evidence="2" id="KW-1185">Reference proteome</keyword>
<gene>
    <name evidence="1" type="ORF">EBAPG3_010845</name>
</gene>
<dbReference type="KEGG" id="nlc:EBAPG3_15050"/>
<evidence type="ECO:0000313" key="2">
    <source>
        <dbReference type="Proteomes" id="UP000012179"/>
    </source>
</evidence>
<protein>
    <submittedName>
        <fullName evidence="1">Uncharacterized protein</fullName>
    </submittedName>
</protein>
<dbReference type="EMBL" id="CP021106">
    <property type="protein sequence ID" value="ARO88239.1"/>
    <property type="molecule type" value="Genomic_DNA"/>
</dbReference>
<accession>A0A1W6SR25</accession>
<dbReference type="Proteomes" id="UP000012179">
    <property type="component" value="Chromosome"/>
</dbReference>
<proteinExistence type="predicted"/>
<evidence type="ECO:0000313" key="1">
    <source>
        <dbReference type="EMBL" id="ARO88239.1"/>
    </source>
</evidence>
<dbReference type="AlphaFoldDB" id="A0A1W6SR25"/>
<name>A0A1W6SR25_9PROT</name>
<reference evidence="1 2" key="1">
    <citation type="journal article" date="2015" name="Int. J. Syst. Evol. Microbiol.">
        <title>Nitrosospira lacus sp. nov., a psychrotolerant, ammonia-oxidizing bacterium from sandy lake sediment.</title>
        <authorList>
            <person name="Urakawa H."/>
            <person name="Garcia J.C."/>
            <person name="Nielsen J.L."/>
            <person name="Le V.Q."/>
            <person name="Kozlowski J.A."/>
            <person name="Stein L.Y."/>
            <person name="Lim C.K."/>
            <person name="Pommerening-Roser A."/>
            <person name="Martens-Habbena W."/>
            <person name="Stahl D.A."/>
            <person name="Klotz M.G."/>
        </authorList>
    </citation>
    <scope>NUCLEOTIDE SEQUENCE [LARGE SCALE GENOMIC DNA]</scope>
    <source>
        <strain evidence="1 2">APG3</strain>
    </source>
</reference>
<organism evidence="1 2">
    <name type="scientific">Nitrosospira lacus</name>
    <dbReference type="NCBI Taxonomy" id="1288494"/>
    <lineage>
        <taxon>Bacteria</taxon>
        <taxon>Pseudomonadati</taxon>
        <taxon>Pseudomonadota</taxon>
        <taxon>Betaproteobacteria</taxon>
        <taxon>Nitrosomonadales</taxon>
        <taxon>Nitrosomonadaceae</taxon>
        <taxon>Nitrosospira</taxon>
    </lineage>
</organism>